<accession>A0A7J6GDT8</accession>
<keyword evidence="1" id="KW-0732">Signal</keyword>
<name>A0A7J6GDT8_CANSA</name>
<dbReference type="AlphaFoldDB" id="A0A7J6GDT8"/>
<dbReference type="EMBL" id="JAATIP010000063">
    <property type="protein sequence ID" value="KAF4381101.1"/>
    <property type="molecule type" value="Genomic_DNA"/>
</dbReference>
<protein>
    <recommendedName>
        <fullName evidence="4">Bulb-type lectin domain-containing protein</fullName>
    </recommendedName>
</protein>
<sequence>MEFPSFLVTLLVVLSLFSLSTTTFTIRPSEILRDNNNTAILVSQQGTFGLGFFTPQLVHQRLVTWEFSTTKLQSNNRVVVWSTNSSKQAREPLVQLLDDGMILGWDLKRGLNRRLSSWKSSDDPCHGDLT</sequence>
<dbReference type="PANTHER" id="PTHR32444:SF234">
    <property type="entry name" value="RECEPTOR-LIKE SERINE_THREONINE-PROTEIN KINASE"/>
    <property type="match status" value="1"/>
</dbReference>
<comment type="caution">
    <text evidence="2">The sequence shown here is derived from an EMBL/GenBank/DDBJ whole genome shotgun (WGS) entry which is preliminary data.</text>
</comment>
<proteinExistence type="predicted"/>
<evidence type="ECO:0000313" key="3">
    <source>
        <dbReference type="Proteomes" id="UP000525078"/>
    </source>
</evidence>
<gene>
    <name evidence="2" type="ORF">F8388_012023</name>
</gene>
<feature type="chain" id="PRO_5029673950" description="Bulb-type lectin domain-containing protein" evidence="1">
    <location>
        <begin position="23"/>
        <end position="130"/>
    </location>
</feature>
<evidence type="ECO:0008006" key="4">
    <source>
        <dbReference type="Google" id="ProtNLM"/>
    </source>
</evidence>
<evidence type="ECO:0000313" key="2">
    <source>
        <dbReference type="EMBL" id="KAF4381101.1"/>
    </source>
</evidence>
<organism evidence="2 3">
    <name type="scientific">Cannabis sativa</name>
    <name type="common">Hemp</name>
    <name type="synonym">Marijuana</name>
    <dbReference type="NCBI Taxonomy" id="3483"/>
    <lineage>
        <taxon>Eukaryota</taxon>
        <taxon>Viridiplantae</taxon>
        <taxon>Streptophyta</taxon>
        <taxon>Embryophyta</taxon>
        <taxon>Tracheophyta</taxon>
        <taxon>Spermatophyta</taxon>
        <taxon>Magnoliopsida</taxon>
        <taxon>eudicotyledons</taxon>
        <taxon>Gunneridae</taxon>
        <taxon>Pentapetalae</taxon>
        <taxon>rosids</taxon>
        <taxon>fabids</taxon>
        <taxon>Rosales</taxon>
        <taxon>Cannabaceae</taxon>
        <taxon>Cannabis</taxon>
    </lineage>
</organism>
<reference evidence="2 3" key="1">
    <citation type="journal article" date="2020" name="bioRxiv">
        <title>Sequence and annotation of 42 cannabis genomes reveals extensive copy number variation in cannabinoid synthesis and pathogen resistance genes.</title>
        <authorList>
            <person name="Mckernan K.J."/>
            <person name="Helbert Y."/>
            <person name="Kane L.T."/>
            <person name="Ebling H."/>
            <person name="Zhang L."/>
            <person name="Liu B."/>
            <person name="Eaton Z."/>
            <person name="Mclaughlin S."/>
            <person name="Kingan S."/>
            <person name="Baybayan P."/>
            <person name="Concepcion G."/>
            <person name="Jordan M."/>
            <person name="Riva A."/>
            <person name="Barbazuk W."/>
            <person name="Harkins T."/>
        </authorList>
    </citation>
    <scope>NUCLEOTIDE SEQUENCE [LARGE SCALE GENOMIC DNA]</scope>
    <source>
        <strain evidence="3">cv. Jamaican Lion 4</strain>
        <tissue evidence="2">Leaf</tissue>
    </source>
</reference>
<dbReference type="PANTHER" id="PTHR32444">
    <property type="entry name" value="BULB-TYPE LECTIN DOMAIN-CONTAINING PROTEIN"/>
    <property type="match status" value="1"/>
</dbReference>
<dbReference type="Proteomes" id="UP000525078">
    <property type="component" value="Unassembled WGS sequence"/>
</dbReference>
<feature type="signal peptide" evidence="1">
    <location>
        <begin position="1"/>
        <end position="22"/>
    </location>
</feature>
<evidence type="ECO:0000256" key="1">
    <source>
        <dbReference type="SAM" id="SignalP"/>
    </source>
</evidence>